<evidence type="ECO:0000256" key="1">
    <source>
        <dbReference type="ARBA" id="ARBA00022603"/>
    </source>
</evidence>
<evidence type="ECO:0000313" key="8">
    <source>
        <dbReference type="EMBL" id="KAG1827097.1"/>
    </source>
</evidence>
<evidence type="ECO:0000256" key="5">
    <source>
        <dbReference type="ARBA" id="ARBA00023163"/>
    </source>
</evidence>
<name>A0A9P7JK87_9AGAM</name>
<keyword evidence="3" id="KW-0949">S-adenosyl-L-methionine</keyword>
<dbReference type="SUPFAM" id="SSF82199">
    <property type="entry name" value="SET domain"/>
    <property type="match status" value="1"/>
</dbReference>
<dbReference type="GO" id="GO:0003682">
    <property type="term" value="F:chromatin binding"/>
    <property type="evidence" value="ECO:0007669"/>
    <property type="project" value="TreeGrafter"/>
</dbReference>
<dbReference type="RefSeq" id="XP_041199944.1">
    <property type="nucleotide sequence ID" value="XM_041337796.1"/>
</dbReference>
<dbReference type="GeneID" id="64631812"/>
<dbReference type="AlphaFoldDB" id="A0A9P7JK87"/>
<keyword evidence="2" id="KW-0808">Transferase</keyword>
<dbReference type="Pfam" id="PF00856">
    <property type="entry name" value="SET"/>
    <property type="match status" value="1"/>
</dbReference>
<keyword evidence="5" id="KW-0804">Transcription</keyword>
<comment type="caution">
    <text evidence="8">The sequence shown here is derived from an EMBL/GenBank/DDBJ whole genome shotgun (WGS) entry which is preliminary data.</text>
</comment>
<gene>
    <name evidence="8" type="ORF">BJ212DRAFT_1443260</name>
</gene>
<dbReference type="InterPro" id="IPR026489">
    <property type="entry name" value="CXC_dom"/>
</dbReference>
<evidence type="ECO:0000256" key="4">
    <source>
        <dbReference type="ARBA" id="ARBA00023015"/>
    </source>
</evidence>
<keyword evidence="9" id="KW-1185">Reference proteome</keyword>
<dbReference type="PROSITE" id="PS50280">
    <property type="entry name" value="SET"/>
    <property type="match status" value="1"/>
</dbReference>
<accession>A0A9P7JK87</accession>
<dbReference type="InterPro" id="IPR046341">
    <property type="entry name" value="SET_dom_sf"/>
</dbReference>
<protein>
    <recommendedName>
        <fullName evidence="10">SET domain-containing protein</fullName>
    </recommendedName>
</protein>
<dbReference type="OrthoDB" id="6141102at2759"/>
<dbReference type="EMBL" id="JABBWG010000001">
    <property type="protein sequence ID" value="KAG1827097.1"/>
    <property type="molecule type" value="Genomic_DNA"/>
</dbReference>
<reference evidence="8" key="1">
    <citation type="journal article" date="2020" name="New Phytol.">
        <title>Comparative genomics reveals dynamic genome evolution in host specialist ectomycorrhizal fungi.</title>
        <authorList>
            <person name="Lofgren L.A."/>
            <person name="Nguyen N.H."/>
            <person name="Vilgalys R."/>
            <person name="Ruytinx J."/>
            <person name="Liao H.L."/>
            <person name="Branco S."/>
            <person name="Kuo A."/>
            <person name="LaButti K."/>
            <person name="Lipzen A."/>
            <person name="Andreopoulos W."/>
            <person name="Pangilinan J."/>
            <person name="Riley R."/>
            <person name="Hundley H."/>
            <person name="Na H."/>
            <person name="Barry K."/>
            <person name="Grigoriev I.V."/>
            <person name="Stajich J.E."/>
            <person name="Kennedy P.G."/>
        </authorList>
    </citation>
    <scope>NUCLEOTIDE SEQUENCE</scope>
    <source>
        <strain evidence="8">MN1</strain>
    </source>
</reference>
<dbReference type="PROSITE" id="PS51633">
    <property type="entry name" value="CXC"/>
    <property type="match status" value="1"/>
</dbReference>
<proteinExistence type="predicted"/>
<evidence type="ECO:0000259" key="7">
    <source>
        <dbReference type="PROSITE" id="PS51633"/>
    </source>
</evidence>
<dbReference type="GO" id="GO:0032259">
    <property type="term" value="P:methylation"/>
    <property type="evidence" value="ECO:0007669"/>
    <property type="project" value="UniProtKB-KW"/>
</dbReference>
<evidence type="ECO:0000256" key="2">
    <source>
        <dbReference type="ARBA" id="ARBA00022679"/>
    </source>
</evidence>
<dbReference type="GO" id="GO:0046976">
    <property type="term" value="F:histone H3K27 methyltransferase activity"/>
    <property type="evidence" value="ECO:0007669"/>
    <property type="project" value="TreeGrafter"/>
</dbReference>
<evidence type="ECO:0000259" key="6">
    <source>
        <dbReference type="PROSITE" id="PS50280"/>
    </source>
</evidence>
<evidence type="ECO:0000313" key="9">
    <source>
        <dbReference type="Proteomes" id="UP000807769"/>
    </source>
</evidence>
<dbReference type="InterPro" id="IPR045318">
    <property type="entry name" value="EZH1/2-like"/>
</dbReference>
<evidence type="ECO:0000256" key="3">
    <source>
        <dbReference type="ARBA" id="ARBA00022691"/>
    </source>
</evidence>
<dbReference type="PANTHER" id="PTHR45747:SF4">
    <property type="entry name" value="HISTONE-LYSINE N-METHYLTRANSFERASE E(Z)"/>
    <property type="match status" value="1"/>
</dbReference>
<dbReference type="GO" id="GO:0035098">
    <property type="term" value="C:ESC/E(Z) complex"/>
    <property type="evidence" value="ECO:0007669"/>
    <property type="project" value="TreeGrafter"/>
</dbReference>
<dbReference type="Gene3D" id="2.170.270.10">
    <property type="entry name" value="SET domain"/>
    <property type="match status" value="1"/>
</dbReference>
<evidence type="ECO:0008006" key="10">
    <source>
        <dbReference type="Google" id="ProtNLM"/>
    </source>
</evidence>
<sequence length="486" mass="54845">MVAVTSYSEDGTSRSTSTISLQVIHAELLEPHRSYEYCTPISRNIFRGDDDDMMPFIPYADDPTFDHVDHTLCYGSFAWQDDYDPDLEVISLETAYRLHTVHSLLYEDIDSTGVLPFKLFSTPGKTGLFTLSRRRDLLEWNGTAIPCSYSFPSSSLSRSILQHRLERTHALFCPNLNCIEPLCPVHELLKRVEYPCEAGCFLQSRTVEVLPCWNEDDINSFKSILDIESDMIPCDHAELCFKPCHEVRQHENDESFLWNEPCHHSGPCDGSSNCPCFMNKVHCQRNCRCPAKCARRWKGCRCAKARDGMSCVKAKRCSCVEARRECDPELCAKCGCRSTCGNSQIQQGHFKKLEVKESRWGVGVFLLEPVQQGEMIVEYVGELIYEMTFDSRGEVADHLGRSYVFGLNKTLSLDSSRAGNASRFINHSGASDTSSETQCNCRAFARLVNGEHRIGIFAIVNIDSGTEILIDYGPAFFTEQKNAEAT</sequence>
<keyword evidence="4" id="KW-0805">Transcription regulation</keyword>
<keyword evidence="1" id="KW-0489">Methyltransferase</keyword>
<dbReference type="GO" id="GO:0031507">
    <property type="term" value="P:heterochromatin formation"/>
    <property type="evidence" value="ECO:0007669"/>
    <property type="project" value="TreeGrafter"/>
</dbReference>
<dbReference type="Proteomes" id="UP000807769">
    <property type="component" value="Unassembled WGS sequence"/>
</dbReference>
<organism evidence="8 9">
    <name type="scientific">Suillus subaureus</name>
    <dbReference type="NCBI Taxonomy" id="48587"/>
    <lineage>
        <taxon>Eukaryota</taxon>
        <taxon>Fungi</taxon>
        <taxon>Dikarya</taxon>
        <taxon>Basidiomycota</taxon>
        <taxon>Agaricomycotina</taxon>
        <taxon>Agaricomycetes</taxon>
        <taxon>Agaricomycetidae</taxon>
        <taxon>Boletales</taxon>
        <taxon>Suillineae</taxon>
        <taxon>Suillaceae</taxon>
        <taxon>Suillus</taxon>
    </lineage>
</organism>
<dbReference type="PANTHER" id="PTHR45747">
    <property type="entry name" value="HISTONE-LYSINE N-METHYLTRANSFERASE E(Z)"/>
    <property type="match status" value="1"/>
</dbReference>
<dbReference type="SMART" id="SM00317">
    <property type="entry name" value="SET"/>
    <property type="match status" value="1"/>
</dbReference>
<feature type="domain" description="CXC" evidence="7">
    <location>
        <begin position="244"/>
        <end position="351"/>
    </location>
</feature>
<dbReference type="InterPro" id="IPR001214">
    <property type="entry name" value="SET_dom"/>
</dbReference>
<feature type="domain" description="SET" evidence="6">
    <location>
        <begin position="351"/>
        <end position="473"/>
    </location>
</feature>